<dbReference type="EMBL" id="DTMQ01000039">
    <property type="protein sequence ID" value="HGE99545.1"/>
    <property type="molecule type" value="Genomic_DNA"/>
</dbReference>
<feature type="coiled-coil region" evidence="1">
    <location>
        <begin position="9"/>
        <end position="68"/>
    </location>
</feature>
<sequence>MKEDEKAIAAREKEIILLYRSKLRELEEDYASLVKKGDRMTTGDKKKLAKLAEKIERMKEIVGEWERAQETERKNTLYRMCVEIYSQTKGVCEYLKEKSGE</sequence>
<protein>
    <submittedName>
        <fullName evidence="2">Uncharacterized protein</fullName>
    </submittedName>
</protein>
<comment type="caution">
    <text evidence="2">The sequence shown here is derived from an EMBL/GenBank/DDBJ whole genome shotgun (WGS) entry which is preliminary data.</text>
</comment>
<name>A0A7C3UPX1_UNCW3</name>
<organism evidence="2">
    <name type="scientific">candidate division WOR-3 bacterium</name>
    <dbReference type="NCBI Taxonomy" id="2052148"/>
    <lineage>
        <taxon>Bacteria</taxon>
        <taxon>Bacteria division WOR-3</taxon>
    </lineage>
</organism>
<accession>A0A7C3UPX1</accession>
<evidence type="ECO:0000313" key="2">
    <source>
        <dbReference type="EMBL" id="HGE99545.1"/>
    </source>
</evidence>
<keyword evidence="1" id="KW-0175">Coiled coil</keyword>
<gene>
    <name evidence="2" type="ORF">ENX07_05705</name>
</gene>
<evidence type="ECO:0000256" key="1">
    <source>
        <dbReference type="SAM" id="Coils"/>
    </source>
</evidence>
<proteinExistence type="predicted"/>
<reference evidence="2" key="1">
    <citation type="journal article" date="2020" name="mSystems">
        <title>Genome- and Community-Level Interaction Insights into Carbon Utilization and Element Cycling Functions of Hydrothermarchaeota in Hydrothermal Sediment.</title>
        <authorList>
            <person name="Zhou Z."/>
            <person name="Liu Y."/>
            <person name="Xu W."/>
            <person name="Pan J."/>
            <person name="Luo Z.H."/>
            <person name="Li M."/>
        </authorList>
    </citation>
    <scope>NUCLEOTIDE SEQUENCE [LARGE SCALE GENOMIC DNA]</scope>
    <source>
        <strain evidence="2">SpSt-906</strain>
    </source>
</reference>
<dbReference type="AlphaFoldDB" id="A0A7C3UPX1"/>